<evidence type="ECO:0000256" key="5">
    <source>
        <dbReference type="PROSITE-ProRule" id="PRU00335"/>
    </source>
</evidence>
<reference evidence="7 8" key="1">
    <citation type="submission" date="2019-11" db="EMBL/GenBank/DDBJ databases">
        <title>Metabolism of dissolved organic matter in forest soils.</title>
        <authorList>
            <person name="Cyle K.T."/>
            <person name="Wilhelm R.C."/>
            <person name="Martinez C.E."/>
        </authorList>
    </citation>
    <scope>NUCLEOTIDE SEQUENCE [LARGE SCALE GENOMIC DNA]</scope>
    <source>
        <strain evidence="7 8">5N</strain>
    </source>
</reference>
<comment type="caution">
    <text evidence="7">The sequence shown here is derived from an EMBL/GenBank/DDBJ whole genome shotgun (WGS) entry which is preliminary data.</text>
</comment>
<dbReference type="SUPFAM" id="SSF48498">
    <property type="entry name" value="Tetracyclin repressor-like, C-terminal domain"/>
    <property type="match status" value="1"/>
</dbReference>
<dbReference type="Pfam" id="PF08361">
    <property type="entry name" value="TetR_C_2"/>
    <property type="match status" value="1"/>
</dbReference>
<protein>
    <submittedName>
        <fullName evidence="7">TetR family transcriptional regulator</fullName>
    </submittedName>
</protein>
<evidence type="ECO:0000256" key="1">
    <source>
        <dbReference type="ARBA" id="ARBA00022491"/>
    </source>
</evidence>
<dbReference type="EMBL" id="WOEZ01000253">
    <property type="protein sequence ID" value="NPT61120.1"/>
    <property type="molecule type" value="Genomic_DNA"/>
</dbReference>
<dbReference type="SUPFAM" id="SSF46689">
    <property type="entry name" value="Homeodomain-like"/>
    <property type="match status" value="1"/>
</dbReference>
<evidence type="ECO:0000313" key="7">
    <source>
        <dbReference type="EMBL" id="NPT61120.1"/>
    </source>
</evidence>
<dbReference type="PANTHER" id="PTHR47506">
    <property type="entry name" value="TRANSCRIPTIONAL REGULATORY PROTEIN"/>
    <property type="match status" value="1"/>
</dbReference>
<evidence type="ECO:0000256" key="4">
    <source>
        <dbReference type="ARBA" id="ARBA00023163"/>
    </source>
</evidence>
<dbReference type="InterPro" id="IPR023772">
    <property type="entry name" value="DNA-bd_HTH_TetR-type_CS"/>
</dbReference>
<dbReference type="PROSITE" id="PS01081">
    <property type="entry name" value="HTH_TETR_1"/>
    <property type="match status" value="1"/>
</dbReference>
<keyword evidence="4" id="KW-0804">Transcription</keyword>
<dbReference type="PRINTS" id="PR00455">
    <property type="entry name" value="HTHTETR"/>
</dbReference>
<keyword evidence="8" id="KW-1185">Reference proteome</keyword>
<proteinExistence type="predicted"/>
<dbReference type="PROSITE" id="PS50977">
    <property type="entry name" value="HTH_TETR_2"/>
    <property type="match status" value="1"/>
</dbReference>
<dbReference type="InterPro" id="IPR009057">
    <property type="entry name" value="Homeodomain-like_sf"/>
</dbReference>
<dbReference type="Gene3D" id="1.10.357.10">
    <property type="entry name" value="Tetracycline Repressor, domain 2"/>
    <property type="match status" value="1"/>
</dbReference>
<evidence type="ECO:0000313" key="8">
    <source>
        <dbReference type="Proteomes" id="UP000655523"/>
    </source>
</evidence>
<keyword evidence="2" id="KW-0805">Transcription regulation</keyword>
<organism evidence="7 8">
    <name type="scientific">Paraburkholderia elongata</name>
    <dbReference type="NCBI Taxonomy" id="2675747"/>
    <lineage>
        <taxon>Bacteria</taxon>
        <taxon>Pseudomonadati</taxon>
        <taxon>Pseudomonadota</taxon>
        <taxon>Betaproteobacteria</taxon>
        <taxon>Burkholderiales</taxon>
        <taxon>Burkholderiaceae</taxon>
        <taxon>Paraburkholderia</taxon>
    </lineage>
</organism>
<name>A0A972SPJ7_9BURK</name>
<accession>A0A972SPJ7</accession>
<dbReference type="InterPro" id="IPR001647">
    <property type="entry name" value="HTH_TetR"/>
</dbReference>
<keyword evidence="3 5" id="KW-0238">DNA-binding</keyword>
<dbReference type="InterPro" id="IPR036271">
    <property type="entry name" value="Tet_transcr_reg_TetR-rel_C_sf"/>
</dbReference>
<dbReference type="PANTHER" id="PTHR47506:SF1">
    <property type="entry name" value="HTH-TYPE TRANSCRIPTIONAL REGULATOR YJDC"/>
    <property type="match status" value="1"/>
</dbReference>
<gene>
    <name evidence="7" type="ORF">GNZ13_42935</name>
</gene>
<evidence type="ECO:0000256" key="3">
    <source>
        <dbReference type="ARBA" id="ARBA00023125"/>
    </source>
</evidence>
<dbReference type="AlphaFoldDB" id="A0A972SPJ7"/>
<feature type="DNA-binding region" description="H-T-H motif" evidence="5">
    <location>
        <begin position="45"/>
        <end position="64"/>
    </location>
</feature>
<feature type="domain" description="HTH tetR-type" evidence="6">
    <location>
        <begin position="22"/>
        <end position="82"/>
    </location>
</feature>
<dbReference type="Proteomes" id="UP000655523">
    <property type="component" value="Unassembled WGS sequence"/>
</dbReference>
<dbReference type="InterPro" id="IPR013572">
    <property type="entry name" value="Tscrpt_reg_MAATS_C"/>
</dbReference>
<keyword evidence="1" id="KW-0678">Repressor</keyword>
<sequence length="223" mass="25106">MLAGHLDAQWKQVMKRTLEHAMRTRAKILDSAAQTFLRRGLARASLSDIARVAGVTRGAVYGHFENKSALFNAMFEHAALPADPFLVEWHDNQRDPLRYLKSELTRSLGNVLRNGKARRLYSVIHSRCEITGETRDFWQKVHASRKLAEQRIATALWDARSNLQLTDGIDVEHLAVFVHSCLMGFFVRSLGEPVSQDPGQVAERVVALVFCRLSLVQNTSVNA</sequence>
<evidence type="ECO:0000259" key="6">
    <source>
        <dbReference type="PROSITE" id="PS50977"/>
    </source>
</evidence>
<evidence type="ECO:0000256" key="2">
    <source>
        <dbReference type="ARBA" id="ARBA00023015"/>
    </source>
</evidence>
<dbReference type="GO" id="GO:0003677">
    <property type="term" value="F:DNA binding"/>
    <property type="evidence" value="ECO:0007669"/>
    <property type="project" value="UniProtKB-UniRule"/>
</dbReference>
<dbReference type="Pfam" id="PF00440">
    <property type="entry name" value="TetR_N"/>
    <property type="match status" value="1"/>
</dbReference>